<dbReference type="PANTHER" id="PTHR43289">
    <property type="entry name" value="MITOGEN-ACTIVATED PROTEIN KINASE KINASE KINASE 20-RELATED"/>
    <property type="match status" value="1"/>
</dbReference>
<gene>
    <name evidence="13" type="primary">prkC_29</name>
    <name evidence="13" type="ORF">Mal15_53390</name>
</gene>
<feature type="transmembrane region" description="Helical" evidence="11">
    <location>
        <begin position="474"/>
        <end position="493"/>
    </location>
</feature>
<feature type="transmembrane region" description="Helical" evidence="11">
    <location>
        <begin position="774"/>
        <end position="799"/>
    </location>
</feature>
<dbReference type="Gene3D" id="3.30.200.20">
    <property type="entry name" value="Phosphorylase Kinase, domain 1"/>
    <property type="match status" value="1"/>
</dbReference>
<keyword evidence="5 13" id="KW-0418">Kinase</keyword>
<feature type="transmembrane region" description="Helical" evidence="11">
    <location>
        <begin position="448"/>
        <end position="468"/>
    </location>
</feature>
<proteinExistence type="predicted"/>
<dbReference type="PROSITE" id="PS00108">
    <property type="entry name" value="PROTEIN_KINASE_ST"/>
    <property type="match status" value="1"/>
</dbReference>
<evidence type="ECO:0000256" key="8">
    <source>
        <dbReference type="ARBA" id="ARBA00023136"/>
    </source>
</evidence>
<dbReference type="RefSeq" id="WP_147870360.1">
    <property type="nucleotide sequence ID" value="NZ_CP036264.1"/>
</dbReference>
<feature type="transmembrane region" description="Helical" evidence="11">
    <location>
        <begin position="398"/>
        <end position="417"/>
    </location>
</feature>
<evidence type="ECO:0000259" key="12">
    <source>
        <dbReference type="PROSITE" id="PS50011"/>
    </source>
</evidence>
<dbReference type="Gene3D" id="1.10.510.10">
    <property type="entry name" value="Transferase(Phosphotransferase) domain 1"/>
    <property type="match status" value="1"/>
</dbReference>
<evidence type="ECO:0000256" key="1">
    <source>
        <dbReference type="ARBA" id="ARBA00004141"/>
    </source>
</evidence>
<keyword evidence="3 11" id="KW-0812">Transmembrane</keyword>
<evidence type="ECO:0000256" key="10">
    <source>
        <dbReference type="SAM" id="MobiDB-lite"/>
    </source>
</evidence>
<dbReference type="SMART" id="SM00220">
    <property type="entry name" value="S_TKc"/>
    <property type="match status" value="1"/>
</dbReference>
<feature type="transmembrane region" description="Helical" evidence="11">
    <location>
        <begin position="965"/>
        <end position="988"/>
    </location>
</feature>
<evidence type="ECO:0000256" key="2">
    <source>
        <dbReference type="ARBA" id="ARBA00022679"/>
    </source>
</evidence>
<dbReference type="EMBL" id="CP036264">
    <property type="protein sequence ID" value="QEG01263.1"/>
    <property type="molecule type" value="Genomic_DNA"/>
</dbReference>
<dbReference type="PANTHER" id="PTHR43289:SF34">
    <property type="entry name" value="SERINE_THREONINE-PROTEIN KINASE YBDM-RELATED"/>
    <property type="match status" value="1"/>
</dbReference>
<sequence>MNLPDRCPHCNTPLAPTTGQPMCPVCLLRGVLQRSDSQRDDPFLTETRSVSGDRSFDSMRSIGASTALADLQPGTPFGDYRIVRRLGHGGMGVVYEAEQMTTSRRVALKVLAQSLDQGEARARFMREGRLAAAINHPNSVYVYGTEEIDGVPTISMELVDGGTLAQRVKQAGPMSIRDAVDAVIQIVDGLEAADERGVLHRDVKPSNCFITSDGAVKIGDFGLSISTAGDHLKTMSEVTIEGTFLGTPAFASPEQLRGEPLDRRSDIYSVGVTLFYLLTGKVPFDADNMIHLLATVLDKSAPAAATFRSDIPDELDAVIQRCLQKPAGQRFDSYESLRQALRPFSSRSPVAASLGDRTLAGIVDTAICWVVLLPISFFSQYRGDLSTDFGATRSLGTILLQWAAVAATIAYFAIAEWKYGYTIGKKVLGLRVTSGDNRPTLSQTIGRAFLYLGVPVIPSTVFNLANLTRDSTDFYFGPSVILAMMVGWSYFALKFGLFVTARANNGYAAIHDQITSTRVLEFAADSPRRLTELENDAFDSESDSEKVGPYIRLRTLFEWDGEQLVLGYDAKLLRRVWLHLQPIGTPMVPLEKRDSTSRETLRWLGGRRTEAECWDCYEAPPGRPLIKRLTSISGSSAIRLMRRLVDLSVKSGENDSGSEKDLNRHRLERWWATDLDDLKWLPFDIVDDHADDGPADGDESTADPPSKNPSLSLVRRAASCVLQEERTPTVQCQSWSLEQRDAMIQVSVAQSPAEATQILHGVDTDRAIKLRARVLAMVAVSLSIPLLTVVFGLFAAFLYEIQKQRYPEVDQLHEVVQVLRREEELLTAERVDRLVAVQRYVAGNFKHVFEDKDMMNSIYATVQLTIADRIALRQAIDAQQPTAEELRVATERYDGLRQDWIENPGNRVEIQFSFWTPLGPAYTWLEFIWLPSLLTGLLFRGGLLMRLFGLVLVNRRGKRASGLRVFIRMLIGGLPVLVIVVYGTPLVISKEYGGYWSQSFLLSAVVAGLCLVAVTMVVVPFVRGNQCFSDRFSGTYLMVR</sequence>
<protein>
    <submittedName>
        <fullName evidence="13">Serine/threonine-protein kinase PrkC</fullName>
        <ecNumber evidence="13">2.7.11.1</ecNumber>
    </submittedName>
</protein>
<keyword evidence="4 9" id="KW-0547">Nucleotide-binding</keyword>
<dbReference type="PROSITE" id="PS00107">
    <property type="entry name" value="PROTEIN_KINASE_ATP"/>
    <property type="match status" value="1"/>
</dbReference>
<evidence type="ECO:0000256" key="4">
    <source>
        <dbReference type="ARBA" id="ARBA00022741"/>
    </source>
</evidence>
<evidence type="ECO:0000256" key="11">
    <source>
        <dbReference type="SAM" id="Phobius"/>
    </source>
</evidence>
<feature type="binding site" evidence="9">
    <location>
        <position position="109"/>
    </location>
    <ligand>
        <name>ATP</name>
        <dbReference type="ChEBI" id="CHEBI:30616"/>
    </ligand>
</feature>
<feature type="domain" description="Protein kinase" evidence="12">
    <location>
        <begin position="80"/>
        <end position="345"/>
    </location>
</feature>
<dbReference type="InterPro" id="IPR011009">
    <property type="entry name" value="Kinase-like_dom_sf"/>
</dbReference>
<dbReference type="AlphaFoldDB" id="A0A5B9MIS2"/>
<organism evidence="13 14">
    <name type="scientific">Stieleria maiorica</name>
    <dbReference type="NCBI Taxonomy" id="2795974"/>
    <lineage>
        <taxon>Bacteria</taxon>
        <taxon>Pseudomonadati</taxon>
        <taxon>Planctomycetota</taxon>
        <taxon>Planctomycetia</taxon>
        <taxon>Pirellulales</taxon>
        <taxon>Pirellulaceae</taxon>
        <taxon>Stieleria</taxon>
    </lineage>
</organism>
<reference evidence="13 14" key="1">
    <citation type="submission" date="2019-02" db="EMBL/GenBank/DDBJ databases">
        <title>Planctomycetal bacteria perform biofilm scaping via a novel small molecule.</title>
        <authorList>
            <person name="Jeske O."/>
            <person name="Boedeker C."/>
            <person name="Wiegand S."/>
            <person name="Breitling P."/>
            <person name="Kallscheuer N."/>
            <person name="Jogler M."/>
            <person name="Rohde M."/>
            <person name="Petersen J."/>
            <person name="Medema M.H."/>
            <person name="Surup F."/>
            <person name="Jogler C."/>
        </authorList>
    </citation>
    <scope>NUCLEOTIDE SEQUENCE [LARGE SCALE GENOMIC DNA]</scope>
    <source>
        <strain evidence="13 14">Mal15</strain>
    </source>
</reference>
<evidence type="ECO:0000256" key="7">
    <source>
        <dbReference type="ARBA" id="ARBA00022989"/>
    </source>
</evidence>
<keyword evidence="6 9" id="KW-0067">ATP-binding</keyword>
<keyword evidence="14" id="KW-1185">Reference proteome</keyword>
<evidence type="ECO:0000256" key="6">
    <source>
        <dbReference type="ARBA" id="ARBA00022840"/>
    </source>
</evidence>
<dbReference type="SUPFAM" id="SSF56112">
    <property type="entry name" value="Protein kinase-like (PK-like)"/>
    <property type="match status" value="1"/>
</dbReference>
<dbReference type="Proteomes" id="UP000321353">
    <property type="component" value="Chromosome"/>
</dbReference>
<dbReference type="PROSITE" id="PS50011">
    <property type="entry name" value="PROTEIN_KINASE_DOM"/>
    <property type="match status" value="1"/>
</dbReference>
<name>A0A5B9MIS2_9BACT</name>
<dbReference type="EC" id="2.7.11.1" evidence="13"/>
<keyword evidence="7 11" id="KW-1133">Transmembrane helix</keyword>
<dbReference type="InterPro" id="IPR017441">
    <property type="entry name" value="Protein_kinase_ATP_BS"/>
</dbReference>
<dbReference type="GO" id="GO:0004674">
    <property type="term" value="F:protein serine/threonine kinase activity"/>
    <property type="evidence" value="ECO:0007669"/>
    <property type="project" value="UniProtKB-EC"/>
</dbReference>
<feature type="transmembrane region" description="Helical" evidence="11">
    <location>
        <begin position="359"/>
        <end position="378"/>
    </location>
</feature>
<dbReference type="Pfam" id="PF00069">
    <property type="entry name" value="Pkinase"/>
    <property type="match status" value="1"/>
</dbReference>
<dbReference type="InterPro" id="IPR010432">
    <property type="entry name" value="RDD"/>
</dbReference>
<evidence type="ECO:0000313" key="14">
    <source>
        <dbReference type="Proteomes" id="UP000321353"/>
    </source>
</evidence>
<feature type="transmembrane region" description="Helical" evidence="11">
    <location>
        <begin position="1000"/>
        <end position="1022"/>
    </location>
</feature>
<dbReference type="InterPro" id="IPR008271">
    <property type="entry name" value="Ser/Thr_kinase_AS"/>
</dbReference>
<dbReference type="InterPro" id="IPR000719">
    <property type="entry name" value="Prot_kinase_dom"/>
</dbReference>
<feature type="transmembrane region" description="Helical" evidence="11">
    <location>
        <begin position="927"/>
        <end position="953"/>
    </location>
</feature>
<keyword evidence="8 11" id="KW-0472">Membrane</keyword>
<evidence type="ECO:0000256" key="9">
    <source>
        <dbReference type="PROSITE-ProRule" id="PRU10141"/>
    </source>
</evidence>
<evidence type="ECO:0000256" key="5">
    <source>
        <dbReference type="ARBA" id="ARBA00022777"/>
    </source>
</evidence>
<evidence type="ECO:0000313" key="13">
    <source>
        <dbReference type="EMBL" id="QEG01263.1"/>
    </source>
</evidence>
<comment type="subcellular location">
    <subcellularLocation>
        <location evidence="1">Membrane</location>
        <topology evidence="1">Multi-pass membrane protein</topology>
    </subcellularLocation>
</comment>
<accession>A0A5B9MIS2</accession>
<dbReference type="GO" id="GO:0005524">
    <property type="term" value="F:ATP binding"/>
    <property type="evidence" value="ECO:0007669"/>
    <property type="project" value="UniProtKB-UniRule"/>
</dbReference>
<keyword evidence="2 13" id="KW-0808">Transferase</keyword>
<dbReference type="KEGG" id="smam:Mal15_53390"/>
<dbReference type="GO" id="GO:0016020">
    <property type="term" value="C:membrane"/>
    <property type="evidence" value="ECO:0007669"/>
    <property type="project" value="UniProtKB-SubCell"/>
</dbReference>
<feature type="region of interest" description="Disordered" evidence="10">
    <location>
        <begin position="37"/>
        <end position="56"/>
    </location>
</feature>
<dbReference type="Pfam" id="PF06271">
    <property type="entry name" value="RDD"/>
    <property type="match status" value="1"/>
</dbReference>
<feature type="region of interest" description="Disordered" evidence="10">
    <location>
        <begin position="690"/>
        <end position="710"/>
    </location>
</feature>
<dbReference type="CDD" id="cd14014">
    <property type="entry name" value="STKc_PknB_like"/>
    <property type="match status" value="1"/>
</dbReference>
<evidence type="ECO:0000256" key="3">
    <source>
        <dbReference type="ARBA" id="ARBA00022692"/>
    </source>
</evidence>